<dbReference type="PANTHER" id="PTHR43701:SF2">
    <property type="entry name" value="MEMBRANE TRANSPORTER PROTEIN YJNA-RELATED"/>
    <property type="match status" value="1"/>
</dbReference>
<accession>A0A5R9K6F2</accession>
<feature type="transmembrane region" description="Helical" evidence="5">
    <location>
        <begin position="74"/>
        <end position="93"/>
    </location>
</feature>
<proteinExistence type="inferred from homology"/>
<evidence type="ECO:0000256" key="1">
    <source>
        <dbReference type="ARBA" id="ARBA00004141"/>
    </source>
</evidence>
<keyword evidence="7" id="KW-1185">Reference proteome</keyword>
<dbReference type="InterPro" id="IPR002781">
    <property type="entry name" value="TM_pro_TauE-like"/>
</dbReference>
<dbReference type="GO" id="GO:0005886">
    <property type="term" value="C:plasma membrane"/>
    <property type="evidence" value="ECO:0007669"/>
    <property type="project" value="UniProtKB-SubCell"/>
</dbReference>
<evidence type="ECO:0000313" key="7">
    <source>
        <dbReference type="Proteomes" id="UP000309788"/>
    </source>
</evidence>
<name>A0A5R9K6F2_9BACT</name>
<keyword evidence="2 5" id="KW-0812">Transmembrane</keyword>
<comment type="similarity">
    <text evidence="5">Belongs to the 4-toluene sulfonate uptake permease (TSUP) (TC 2.A.102) family.</text>
</comment>
<dbReference type="OrthoDB" id="8559161at2"/>
<organism evidence="6 7">
    <name type="scientific">Dyadobacter sediminis</name>
    <dbReference type="NCBI Taxonomy" id="1493691"/>
    <lineage>
        <taxon>Bacteria</taxon>
        <taxon>Pseudomonadati</taxon>
        <taxon>Bacteroidota</taxon>
        <taxon>Cytophagia</taxon>
        <taxon>Cytophagales</taxon>
        <taxon>Spirosomataceae</taxon>
        <taxon>Dyadobacter</taxon>
    </lineage>
</organism>
<feature type="transmembrane region" description="Helical" evidence="5">
    <location>
        <begin position="249"/>
        <end position="268"/>
    </location>
</feature>
<evidence type="ECO:0000313" key="6">
    <source>
        <dbReference type="EMBL" id="TLU89357.1"/>
    </source>
</evidence>
<dbReference type="AlphaFoldDB" id="A0A5R9K6F2"/>
<feature type="transmembrane region" description="Helical" evidence="5">
    <location>
        <begin position="35"/>
        <end position="62"/>
    </location>
</feature>
<dbReference type="InterPro" id="IPR051598">
    <property type="entry name" value="TSUP/Inactive_protease-like"/>
</dbReference>
<evidence type="ECO:0000256" key="3">
    <source>
        <dbReference type="ARBA" id="ARBA00022989"/>
    </source>
</evidence>
<dbReference type="EMBL" id="VCEI01000030">
    <property type="protein sequence ID" value="TLU89357.1"/>
    <property type="molecule type" value="Genomic_DNA"/>
</dbReference>
<feature type="transmembrane region" description="Helical" evidence="5">
    <location>
        <begin position="7"/>
        <end position="29"/>
    </location>
</feature>
<feature type="transmembrane region" description="Helical" evidence="5">
    <location>
        <begin position="152"/>
        <end position="183"/>
    </location>
</feature>
<reference evidence="6 7" key="1">
    <citation type="submission" date="2019-05" db="EMBL/GenBank/DDBJ databases">
        <authorList>
            <person name="Qu J.-H."/>
        </authorList>
    </citation>
    <scope>NUCLEOTIDE SEQUENCE [LARGE SCALE GENOMIC DNA]</scope>
    <source>
        <strain evidence="6 7">Z12</strain>
    </source>
</reference>
<keyword evidence="3 5" id="KW-1133">Transmembrane helix</keyword>
<evidence type="ECO:0000256" key="5">
    <source>
        <dbReference type="RuleBase" id="RU363041"/>
    </source>
</evidence>
<evidence type="ECO:0000256" key="2">
    <source>
        <dbReference type="ARBA" id="ARBA00022692"/>
    </source>
</evidence>
<keyword evidence="4 5" id="KW-0472">Membrane</keyword>
<dbReference type="PANTHER" id="PTHR43701">
    <property type="entry name" value="MEMBRANE TRANSPORTER PROTEIN MJ0441-RELATED"/>
    <property type="match status" value="1"/>
</dbReference>
<dbReference type="Pfam" id="PF01925">
    <property type="entry name" value="TauE"/>
    <property type="match status" value="1"/>
</dbReference>
<protein>
    <recommendedName>
        <fullName evidence="5">Probable membrane transporter protein</fullName>
    </recommendedName>
</protein>
<evidence type="ECO:0000256" key="4">
    <source>
        <dbReference type="ARBA" id="ARBA00023136"/>
    </source>
</evidence>
<dbReference type="Proteomes" id="UP000309788">
    <property type="component" value="Unassembled WGS sequence"/>
</dbReference>
<feature type="transmembrane region" description="Helical" evidence="5">
    <location>
        <begin position="218"/>
        <end position="237"/>
    </location>
</feature>
<keyword evidence="5" id="KW-1003">Cell membrane</keyword>
<gene>
    <name evidence="6" type="ORF">FEM55_21665</name>
</gene>
<feature type="transmembrane region" description="Helical" evidence="5">
    <location>
        <begin position="113"/>
        <end position="131"/>
    </location>
</feature>
<comment type="caution">
    <text evidence="6">The sequence shown here is derived from an EMBL/GenBank/DDBJ whole genome shotgun (WGS) entry which is preliminary data.</text>
</comment>
<sequence>MQKMEIIAYIASVFIGISLGMIGGGGSILTVPVLVYMFGISPLVSTSYSLFIVGSTSLVGAYSNYLKGAVKIKTALLFGSTSITTVFLTRKFLIPLVPHDLFSIGAFQITEPLLTMVLFAVLMVAASVGMIKSKERKPGCLECDLKGNIARMLLSGIGIGLTTGFLGAGGGFLLIPTLVLILGMPMKEAVGTSLLIIALNSLIGFAGDIGHFVIDWAFLLKITGIAMAGILIGGILAKRVNATSLKKGFGWFVLVMGIYIISSELMHLK</sequence>
<comment type="subcellular location">
    <subcellularLocation>
        <location evidence="5">Cell membrane</location>
        <topology evidence="5">Multi-pass membrane protein</topology>
    </subcellularLocation>
    <subcellularLocation>
        <location evidence="1">Membrane</location>
        <topology evidence="1">Multi-pass membrane protein</topology>
    </subcellularLocation>
</comment>